<keyword evidence="2" id="KW-1185">Reference proteome</keyword>
<comment type="caution">
    <text evidence="1">The sequence shown here is derived from an EMBL/GenBank/DDBJ whole genome shotgun (WGS) entry which is preliminary data.</text>
</comment>
<sequence length="537" mass="58693">MVFVTPLSTLVLLSTLSTLAQVSGATVQKPLLQLPADAAQNRQTVKDMFLNYAWSHDDVRPISQSSSDDRNGWGASIIDSLSAMASELLRLPPHIMGLDELFQEGVQFVSTVDFTKSRTGDTISVFETTIRYLGGLLSAYELSDRKYPVLLDKAKEVADTVNAIPYGHMTSDNVPIVQTSNIAEAGSYTFDPAYAKLGVGSARQIATQPHPLPGLAAQGIDPSTGTPVGDYVTWGGGSDSYFEYLVKYARLSNTNDPLWAREWATAVDSSIKVLSSRSGVGNWLYLADWYGGKTKRLISSHLACFHAGNFILGGKLLKNQTIVEFGLELNEGCWNTYGSSPTGIGPEIFGWKTADGNFSGPPLTAEKEAYYQKTGYYPPEILESNFYAWRATGDLKYQVRAAGAVANFQKYLRIPTGYAGIWDIAKPNAISYIDITESFWYAEVLSYLYLTFDDPYRISLDDYVFNTEAHPFKAPPAKPTYGDGTSEPTPTVPFPFQRDMPAVAQISQGPVLGDRLTKIITDVLSGVVSDLLKGLGL</sequence>
<accession>A0ACB6ZWP1</accession>
<evidence type="ECO:0000313" key="1">
    <source>
        <dbReference type="EMBL" id="KAF9653536.1"/>
    </source>
</evidence>
<dbReference type="Proteomes" id="UP000886501">
    <property type="component" value="Unassembled WGS sequence"/>
</dbReference>
<proteinExistence type="predicted"/>
<gene>
    <name evidence="1" type="ORF">BDM02DRAFT_3152999</name>
</gene>
<organism evidence="1 2">
    <name type="scientific">Thelephora ganbajun</name>
    <name type="common">Ganba fungus</name>
    <dbReference type="NCBI Taxonomy" id="370292"/>
    <lineage>
        <taxon>Eukaryota</taxon>
        <taxon>Fungi</taxon>
        <taxon>Dikarya</taxon>
        <taxon>Basidiomycota</taxon>
        <taxon>Agaricomycotina</taxon>
        <taxon>Agaricomycetes</taxon>
        <taxon>Thelephorales</taxon>
        <taxon>Thelephoraceae</taxon>
        <taxon>Thelephora</taxon>
    </lineage>
</organism>
<reference evidence="1" key="1">
    <citation type="submission" date="2019-10" db="EMBL/GenBank/DDBJ databases">
        <authorList>
            <consortium name="DOE Joint Genome Institute"/>
            <person name="Kuo A."/>
            <person name="Miyauchi S."/>
            <person name="Kiss E."/>
            <person name="Drula E."/>
            <person name="Kohler A."/>
            <person name="Sanchez-Garcia M."/>
            <person name="Andreopoulos B."/>
            <person name="Barry K.W."/>
            <person name="Bonito G."/>
            <person name="Buee M."/>
            <person name="Carver A."/>
            <person name="Chen C."/>
            <person name="Cichocki N."/>
            <person name="Clum A."/>
            <person name="Culley D."/>
            <person name="Crous P.W."/>
            <person name="Fauchery L."/>
            <person name="Girlanda M."/>
            <person name="Hayes R."/>
            <person name="Keri Z."/>
            <person name="Labutti K."/>
            <person name="Lipzen A."/>
            <person name="Lombard V."/>
            <person name="Magnuson J."/>
            <person name="Maillard F."/>
            <person name="Morin E."/>
            <person name="Murat C."/>
            <person name="Nolan M."/>
            <person name="Ohm R."/>
            <person name="Pangilinan J."/>
            <person name="Pereira M."/>
            <person name="Perotto S."/>
            <person name="Peter M."/>
            <person name="Riley R."/>
            <person name="Sitrit Y."/>
            <person name="Stielow B."/>
            <person name="Szollosi G."/>
            <person name="Zifcakova L."/>
            <person name="Stursova M."/>
            <person name="Spatafora J.W."/>
            <person name="Tedersoo L."/>
            <person name="Vaario L.-M."/>
            <person name="Yamada A."/>
            <person name="Yan M."/>
            <person name="Wang P."/>
            <person name="Xu J."/>
            <person name="Bruns T."/>
            <person name="Baldrian P."/>
            <person name="Vilgalys R."/>
            <person name="Henrissat B."/>
            <person name="Grigoriev I.V."/>
            <person name="Hibbett D."/>
            <person name="Nagy L.G."/>
            <person name="Martin F.M."/>
        </authorList>
    </citation>
    <scope>NUCLEOTIDE SEQUENCE</scope>
    <source>
        <strain evidence="1">P2</strain>
    </source>
</reference>
<evidence type="ECO:0000313" key="2">
    <source>
        <dbReference type="Proteomes" id="UP000886501"/>
    </source>
</evidence>
<reference evidence="1" key="2">
    <citation type="journal article" date="2020" name="Nat. Commun.">
        <title>Large-scale genome sequencing of mycorrhizal fungi provides insights into the early evolution of symbiotic traits.</title>
        <authorList>
            <person name="Miyauchi S."/>
            <person name="Kiss E."/>
            <person name="Kuo A."/>
            <person name="Drula E."/>
            <person name="Kohler A."/>
            <person name="Sanchez-Garcia M."/>
            <person name="Morin E."/>
            <person name="Andreopoulos B."/>
            <person name="Barry K.W."/>
            <person name="Bonito G."/>
            <person name="Buee M."/>
            <person name="Carver A."/>
            <person name="Chen C."/>
            <person name="Cichocki N."/>
            <person name="Clum A."/>
            <person name="Culley D."/>
            <person name="Crous P.W."/>
            <person name="Fauchery L."/>
            <person name="Girlanda M."/>
            <person name="Hayes R.D."/>
            <person name="Keri Z."/>
            <person name="LaButti K."/>
            <person name="Lipzen A."/>
            <person name="Lombard V."/>
            <person name="Magnuson J."/>
            <person name="Maillard F."/>
            <person name="Murat C."/>
            <person name="Nolan M."/>
            <person name="Ohm R.A."/>
            <person name="Pangilinan J."/>
            <person name="Pereira M.F."/>
            <person name="Perotto S."/>
            <person name="Peter M."/>
            <person name="Pfister S."/>
            <person name="Riley R."/>
            <person name="Sitrit Y."/>
            <person name="Stielow J.B."/>
            <person name="Szollosi G."/>
            <person name="Zifcakova L."/>
            <person name="Stursova M."/>
            <person name="Spatafora J.W."/>
            <person name="Tedersoo L."/>
            <person name="Vaario L.M."/>
            <person name="Yamada A."/>
            <person name="Yan M."/>
            <person name="Wang P."/>
            <person name="Xu J."/>
            <person name="Bruns T."/>
            <person name="Baldrian P."/>
            <person name="Vilgalys R."/>
            <person name="Dunand C."/>
            <person name="Henrissat B."/>
            <person name="Grigoriev I.V."/>
            <person name="Hibbett D."/>
            <person name="Nagy L.G."/>
            <person name="Martin F.M."/>
        </authorList>
    </citation>
    <scope>NUCLEOTIDE SEQUENCE</scope>
    <source>
        <strain evidence="1">P2</strain>
    </source>
</reference>
<keyword evidence="1" id="KW-0378">Hydrolase</keyword>
<name>A0ACB6ZWP1_THEGA</name>
<protein>
    <submittedName>
        <fullName evidence="1">Glycoside hydrolase family 47 protein</fullName>
    </submittedName>
</protein>
<dbReference type="EMBL" id="MU117963">
    <property type="protein sequence ID" value="KAF9653536.1"/>
    <property type="molecule type" value="Genomic_DNA"/>
</dbReference>